<feature type="transmembrane region" description="Helical" evidence="1">
    <location>
        <begin position="68"/>
        <end position="88"/>
    </location>
</feature>
<name>A0A7R7EMZ2_9FIRM</name>
<organism evidence="3 4">
    <name type="scientific">Anaeromicropila herbilytica</name>
    <dbReference type="NCBI Taxonomy" id="2785025"/>
    <lineage>
        <taxon>Bacteria</taxon>
        <taxon>Bacillati</taxon>
        <taxon>Bacillota</taxon>
        <taxon>Clostridia</taxon>
        <taxon>Lachnospirales</taxon>
        <taxon>Lachnospiraceae</taxon>
        <taxon>Anaeromicropila</taxon>
    </lineage>
</organism>
<evidence type="ECO:0000259" key="2">
    <source>
        <dbReference type="Pfam" id="PF20047"/>
    </source>
</evidence>
<keyword evidence="4" id="KW-1185">Reference proteome</keyword>
<dbReference type="AlphaFoldDB" id="A0A7R7EMZ2"/>
<sequence>MTSRNLFFKLMKEDIKRRIWTIALASIVFFFSYPVLLAIMIEKYNSYQYKIEHVREQILHFVGIRSELGVLIVVCGAAICGLSGFFYLHSKKKVDFYHSIPVRREALFAVSYINGLLIYLVPYIISILISFIILSINHVMSGEIFHEVLKAIGINFLFYSLIYTVIVIAVMLTGNFIISCFGTAVLLIYGPCVLALKEAYFSTFFHTYYMKNQDMDGFVLFLSPIGRYIETIQKSSSEIGGNIVITLIVTILLIILALFLYTKRPSEAAGKAMAFSISKPVIKIMLVVPLTLAGGILFREVTYGNSQGWFFFGLVIAFIISYAIIEIIYNFDIRCAFLHKKELLTCAGMIAVVILIFELDVTHYDSYLPSKSDIKTMSVSVDGLDEDIHYSDKDTTYINGEKYQLERMKLTNFDNAYDLVKAGIKNINHDEDGYMEGTYGYNVKYTLKNGKEVYRAYKLTSEDRMKLIKKLYENQEFKEAHYPIYQLDAEYIKKISCYNTFENKEFSLNQEEKNQLVEDYKADLSNLTLDEHAKNPLAYITIRLNNENLYDYPVYSSFSNTIKFLNNHGFNATDGVTAQVVKEITISNNQDTSNDNTTDNMDGNVMKIIDEGKTIKYQDQQKIRQILEGLVEDQHYYMNQAVINVEDMVRVDMVVKKDNYGNIEKYNCYFRKGNIPDFVKKDIGYIE</sequence>
<protein>
    <recommendedName>
        <fullName evidence="2">DUF6449 domain-containing protein</fullName>
    </recommendedName>
</protein>
<feature type="transmembrane region" description="Helical" evidence="1">
    <location>
        <begin position="239"/>
        <end position="261"/>
    </location>
</feature>
<feature type="transmembrane region" description="Helical" evidence="1">
    <location>
        <begin position="20"/>
        <end position="41"/>
    </location>
</feature>
<feature type="transmembrane region" description="Helical" evidence="1">
    <location>
        <begin position="310"/>
        <end position="331"/>
    </location>
</feature>
<keyword evidence="1" id="KW-0472">Membrane</keyword>
<feature type="transmembrane region" description="Helical" evidence="1">
    <location>
        <begin position="148"/>
        <end position="169"/>
    </location>
</feature>
<reference evidence="3 4" key="1">
    <citation type="submission" date="2020-11" db="EMBL/GenBank/DDBJ databases">
        <title>Draft genome sequencing of a Lachnospiraceae strain isolated from anoxic soil subjected to BSD treatment.</title>
        <authorList>
            <person name="Uek A."/>
            <person name="Tonouchi A."/>
        </authorList>
    </citation>
    <scope>NUCLEOTIDE SEQUENCE [LARGE SCALE GENOMIC DNA]</scope>
    <source>
        <strain evidence="3 4">TB5</strain>
    </source>
</reference>
<feature type="transmembrane region" description="Helical" evidence="1">
    <location>
        <begin position="343"/>
        <end position="364"/>
    </location>
</feature>
<keyword evidence="1" id="KW-1133">Transmembrane helix</keyword>
<dbReference type="Proteomes" id="UP000595897">
    <property type="component" value="Chromosome"/>
</dbReference>
<accession>A0A7R7EMZ2</accession>
<feature type="transmembrane region" description="Helical" evidence="1">
    <location>
        <begin position="176"/>
        <end position="196"/>
    </location>
</feature>
<dbReference type="InterPro" id="IPR045611">
    <property type="entry name" value="DUF6449"/>
</dbReference>
<feature type="transmembrane region" description="Helical" evidence="1">
    <location>
        <begin position="281"/>
        <end position="298"/>
    </location>
</feature>
<dbReference type="KEGG" id="ahb:bsdtb5_28860"/>
<dbReference type="EMBL" id="AP024169">
    <property type="protein sequence ID" value="BCN31591.1"/>
    <property type="molecule type" value="Genomic_DNA"/>
</dbReference>
<proteinExistence type="predicted"/>
<evidence type="ECO:0000313" key="4">
    <source>
        <dbReference type="Proteomes" id="UP000595897"/>
    </source>
</evidence>
<gene>
    <name evidence="3" type="ORF">bsdtb5_28860</name>
</gene>
<feature type="transmembrane region" description="Helical" evidence="1">
    <location>
        <begin position="109"/>
        <end position="136"/>
    </location>
</feature>
<keyword evidence="1" id="KW-0812">Transmembrane</keyword>
<evidence type="ECO:0000256" key="1">
    <source>
        <dbReference type="SAM" id="Phobius"/>
    </source>
</evidence>
<dbReference type="Pfam" id="PF20047">
    <property type="entry name" value="DUF6449"/>
    <property type="match status" value="1"/>
</dbReference>
<evidence type="ECO:0000313" key="3">
    <source>
        <dbReference type="EMBL" id="BCN31591.1"/>
    </source>
</evidence>
<dbReference type="RefSeq" id="WP_271712702.1">
    <property type="nucleotide sequence ID" value="NZ_AP024169.1"/>
</dbReference>
<feature type="domain" description="DUF6449" evidence="2">
    <location>
        <begin position="445"/>
        <end position="544"/>
    </location>
</feature>